<dbReference type="STRING" id="356660.SAMN05444336_104413"/>
<evidence type="ECO:0000313" key="2">
    <source>
        <dbReference type="EMBL" id="SDX36136.1"/>
    </source>
</evidence>
<dbReference type="Proteomes" id="UP000199118">
    <property type="component" value="Unassembled WGS sequence"/>
</dbReference>
<proteinExistence type="predicted"/>
<evidence type="ECO:0008006" key="4">
    <source>
        <dbReference type="Google" id="ProtNLM"/>
    </source>
</evidence>
<accession>A0A1H3B2G0</accession>
<evidence type="ECO:0000256" key="1">
    <source>
        <dbReference type="SAM" id="MobiDB-lite"/>
    </source>
</evidence>
<dbReference type="InterPro" id="IPR029045">
    <property type="entry name" value="ClpP/crotonase-like_dom_sf"/>
</dbReference>
<dbReference type="EMBL" id="FNMZ01000004">
    <property type="protein sequence ID" value="SDX36136.1"/>
    <property type="molecule type" value="Genomic_DNA"/>
</dbReference>
<protein>
    <recommendedName>
        <fullName evidence="4">Clp protease</fullName>
    </recommendedName>
</protein>
<dbReference type="AlphaFoldDB" id="A0A1H3B2G0"/>
<organism evidence="2 3">
    <name type="scientific">Albimonas donghaensis</name>
    <dbReference type="NCBI Taxonomy" id="356660"/>
    <lineage>
        <taxon>Bacteria</taxon>
        <taxon>Pseudomonadati</taxon>
        <taxon>Pseudomonadota</taxon>
        <taxon>Alphaproteobacteria</taxon>
        <taxon>Rhodobacterales</taxon>
        <taxon>Paracoccaceae</taxon>
        <taxon>Albimonas</taxon>
    </lineage>
</organism>
<name>A0A1H3B2G0_9RHOB</name>
<reference evidence="2 3" key="1">
    <citation type="submission" date="2016-10" db="EMBL/GenBank/DDBJ databases">
        <authorList>
            <person name="de Groot N.N."/>
        </authorList>
    </citation>
    <scope>NUCLEOTIDE SEQUENCE [LARGE SCALE GENOMIC DNA]</scope>
    <source>
        <strain evidence="2 3">DSM 17890</strain>
    </source>
</reference>
<feature type="region of interest" description="Disordered" evidence="1">
    <location>
        <begin position="59"/>
        <end position="100"/>
    </location>
</feature>
<keyword evidence="3" id="KW-1185">Reference proteome</keyword>
<evidence type="ECO:0000313" key="3">
    <source>
        <dbReference type="Proteomes" id="UP000199118"/>
    </source>
</evidence>
<gene>
    <name evidence="2" type="ORF">SAMN05444336_104413</name>
</gene>
<sequence>MTGRMTAPDPEPAPLPRPLPLPSARAVLRACLLAQVLVAGAVALDTGWGALDRIGRNGIRTETQSPISPGDQRRPFSPSAVPSRLGPEQPSEGPVRLPDPLPDRLEFSIRPTEAFGDVLLLAGAIDPGAAPRLRGYLADLDAPPDMVALHSPGGSVRDALDIGRMLRDDGLNTLALPDAACLSACPYIFAGGVERTASRTAWIGLHQHAYDDGSILPAFLAVEQIQAGQGETLRYLSDMGVNPLALAHGLETPPDDIYLLVEEELLRYRLATAMID</sequence>
<dbReference type="SUPFAM" id="SSF52096">
    <property type="entry name" value="ClpP/crotonase"/>
    <property type="match status" value="1"/>
</dbReference>
<dbReference type="Gene3D" id="3.90.226.10">
    <property type="entry name" value="2-enoyl-CoA Hydratase, Chain A, domain 1"/>
    <property type="match status" value="1"/>
</dbReference>